<dbReference type="InterPro" id="IPR011990">
    <property type="entry name" value="TPR-like_helical_dom_sf"/>
</dbReference>
<comment type="caution">
    <text evidence="2">The sequence shown here is derived from an EMBL/GenBank/DDBJ whole genome shotgun (WGS) entry which is preliminary data.</text>
</comment>
<dbReference type="AlphaFoldDB" id="A0A7C4XKY3"/>
<dbReference type="Gene3D" id="1.25.40.10">
    <property type="entry name" value="Tetratricopeptide repeat domain"/>
    <property type="match status" value="1"/>
</dbReference>
<sequence>MLPRNLLVIQSSSDFKVLLNNGFYISTDYSEFEQTLARAKALLRAGEWEFAKKEFLQAFKLFRGEPFKKNFDDWSVNMRFRILTELETEAINFAKACFEHNDRHNSKKVLEKVLKIIPNSEEIKNLLDGFMVG</sequence>
<name>A0A7C4XKY3_UNCW3</name>
<proteinExistence type="predicted"/>
<accession>A0A7C4XKY3</accession>
<reference evidence="2" key="1">
    <citation type="journal article" date="2020" name="mSystems">
        <title>Genome- and Community-Level Interaction Insights into Carbon Utilization and Element Cycling Functions of Hydrothermarchaeota in Hydrothermal Sediment.</title>
        <authorList>
            <person name="Zhou Z."/>
            <person name="Liu Y."/>
            <person name="Xu W."/>
            <person name="Pan J."/>
            <person name="Luo Z.H."/>
            <person name="Li M."/>
        </authorList>
    </citation>
    <scope>NUCLEOTIDE SEQUENCE [LARGE SCALE GENOMIC DNA]</scope>
    <source>
        <strain evidence="2">SpSt-774</strain>
    </source>
</reference>
<dbReference type="Pfam" id="PF03704">
    <property type="entry name" value="BTAD"/>
    <property type="match status" value="1"/>
</dbReference>
<dbReference type="InterPro" id="IPR005158">
    <property type="entry name" value="BTAD"/>
</dbReference>
<organism evidence="2">
    <name type="scientific">candidate division WOR-3 bacterium</name>
    <dbReference type="NCBI Taxonomy" id="2052148"/>
    <lineage>
        <taxon>Bacteria</taxon>
        <taxon>Bacteria division WOR-3</taxon>
    </lineage>
</organism>
<feature type="domain" description="Bacterial transcriptional activator" evidence="1">
    <location>
        <begin position="27"/>
        <end position="122"/>
    </location>
</feature>
<evidence type="ECO:0000259" key="1">
    <source>
        <dbReference type="Pfam" id="PF03704"/>
    </source>
</evidence>
<dbReference type="SUPFAM" id="SSF48452">
    <property type="entry name" value="TPR-like"/>
    <property type="match status" value="1"/>
</dbReference>
<dbReference type="EMBL" id="DTGZ01000100">
    <property type="protein sequence ID" value="HGV97717.1"/>
    <property type="molecule type" value="Genomic_DNA"/>
</dbReference>
<gene>
    <name evidence="2" type="ORF">ENV60_05420</name>
</gene>
<protein>
    <recommendedName>
        <fullName evidence="1">Bacterial transcriptional activator domain-containing protein</fullName>
    </recommendedName>
</protein>
<evidence type="ECO:0000313" key="2">
    <source>
        <dbReference type="EMBL" id="HGV97717.1"/>
    </source>
</evidence>